<evidence type="ECO:0000256" key="2">
    <source>
        <dbReference type="ARBA" id="ARBA00022670"/>
    </source>
</evidence>
<dbReference type="Pfam" id="PF04586">
    <property type="entry name" value="Peptidase_S78"/>
    <property type="match status" value="1"/>
</dbReference>
<reference evidence="5 6" key="1">
    <citation type="submission" date="2024-09" db="EMBL/GenBank/DDBJ databases">
        <authorList>
            <person name="Sun Q."/>
            <person name="Mori K."/>
        </authorList>
    </citation>
    <scope>NUCLEOTIDE SEQUENCE [LARGE SCALE GENOMIC DNA]</scope>
    <source>
        <strain evidence="5 6">CCM 8543</strain>
    </source>
</reference>
<feature type="domain" description="Prohead serine protease" evidence="4">
    <location>
        <begin position="46"/>
        <end position="191"/>
    </location>
</feature>
<name>A0ABV6D9Q5_9HYPH</name>
<protein>
    <submittedName>
        <fullName evidence="5">HK97 family phage prohead protease</fullName>
        <ecNumber evidence="5">3.4.21.-</ecNumber>
    </submittedName>
</protein>
<dbReference type="InterPro" id="IPR054613">
    <property type="entry name" value="Peptidase_S78_dom"/>
</dbReference>
<evidence type="ECO:0000256" key="1">
    <source>
        <dbReference type="ARBA" id="ARBA00022612"/>
    </source>
</evidence>
<evidence type="ECO:0000313" key="5">
    <source>
        <dbReference type="EMBL" id="MFC0209393.1"/>
    </source>
</evidence>
<evidence type="ECO:0000259" key="4">
    <source>
        <dbReference type="Pfam" id="PF04586"/>
    </source>
</evidence>
<keyword evidence="6" id="KW-1185">Reference proteome</keyword>
<keyword evidence="3 5" id="KW-0378">Hydrolase</keyword>
<evidence type="ECO:0000313" key="6">
    <source>
        <dbReference type="Proteomes" id="UP001589755"/>
    </source>
</evidence>
<dbReference type="GO" id="GO:0006508">
    <property type="term" value="P:proteolysis"/>
    <property type="evidence" value="ECO:0007669"/>
    <property type="project" value="UniProtKB-KW"/>
</dbReference>
<organism evidence="5 6">
    <name type="scientific">Chelativorans intermedius</name>
    <dbReference type="NCBI Taxonomy" id="515947"/>
    <lineage>
        <taxon>Bacteria</taxon>
        <taxon>Pseudomonadati</taxon>
        <taxon>Pseudomonadota</taxon>
        <taxon>Alphaproteobacteria</taxon>
        <taxon>Hyphomicrobiales</taxon>
        <taxon>Phyllobacteriaceae</taxon>
        <taxon>Chelativorans</taxon>
    </lineage>
</organism>
<dbReference type="GO" id="GO:0008233">
    <property type="term" value="F:peptidase activity"/>
    <property type="evidence" value="ECO:0007669"/>
    <property type="project" value="UniProtKB-KW"/>
</dbReference>
<dbReference type="EMBL" id="JBHLXD010000021">
    <property type="protein sequence ID" value="MFC0209393.1"/>
    <property type="molecule type" value="Genomic_DNA"/>
</dbReference>
<evidence type="ECO:0000256" key="3">
    <source>
        <dbReference type="ARBA" id="ARBA00022801"/>
    </source>
</evidence>
<accession>A0ABV6D9Q5</accession>
<dbReference type="EC" id="3.4.21.-" evidence="5"/>
<sequence>MLTGFAPGEFVLEERAARSGNRRLRGRFPYNRKTVLSSGGRRGRPRKEQFAPRAFAYNVEKPEVDIRLLVGHNWGAPLASRKTGTLELQDGDEALTFVAIITPEVQETSWARDALAGLAAGLIVGLSPGFTIPPERAVPKAEEITEEPDDGSPDEDGQPQHGAIIRTILAALLWELSLVTAAAYSEAEVEARDWTPTPSGLVVPKSQALRRWRL</sequence>
<keyword evidence="1" id="KW-1188">Viral release from host cell</keyword>
<keyword evidence="2 5" id="KW-0645">Protease</keyword>
<gene>
    <name evidence="5" type="ORF">ACFFJ2_13385</name>
</gene>
<proteinExistence type="predicted"/>
<dbReference type="Proteomes" id="UP001589755">
    <property type="component" value="Unassembled WGS sequence"/>
</dbReference>
<comment type="caution">
    <text evidence="5">The sequence shown here is derived from an EMBL/GenBank/DDBJ whole genome shotgun (WGS) entry which is preliminary data.</text>
</comment>
<dbReference type="RefSeq" id="WP_261521046.1">
    <property type="nucleotide sequence ID" value="NZ_JAODNW010000015.1"/>
</dbReference>